<dbReference type="OrthoDB" id="333176at2759"/>
<evidence type="ECO:0000313" key="3">
    <source>
        <dbReference type="Proteomes" id="UP000031668"/>
    </source>
</evidence>
<evidence type="ECO:0000259" key="1">
    <source>
        <dbReference type="Pfam" id="PF09747"/>
    </source>
</evidence>
<organism evidence="2 3">
    <name type="scientific">Thelohanellus kitauei</name>
    <name type="common">Myxosporean</name>
    <dbReference type="NCBI Taxonomy" id="669202"/>
    <lineage>
        <taxon>Eukaryota</taxon>
        <taxon>Metazoa</taxon>
        <taxon>Cnidaria</taxon>
        <taxon>Myxozoa</taxon>
        <taxon>Myxosporea</taxon>
        <taxon>Bivalvulida</taxon>
        <taxon>Platysporina</taxon>
        <taxon>Myxobolidae</taxon>
        <taxon>Thelohanellus</taxon>
    </lineage>
</organism>
<dbReference type="PANTHER" id="PTHR31840:SF1">
    <property type="entry name" value="COILED-COIL DOMAIN-CONTAINING PROTEIN 97"/>
    <property type="match status" value="1"/>
</dbReference>
<proteinExistence type="predicted"/>
<keyword evidence="3" id="KW-1185">Reference proteome</keyword>
<reference evidence="2 3" key="1">
    <citation type="journal article" date="2014" name="Genome Biol. Evol.">
        <title>The genome of the myxosporean Thelohanellus kitauei shows adaptations to nutrient acquisition within its fish host.</title>
        <authorList>
            <person name="Yang Y."/>
            <person name="Xiong J."/>
            <person name="Zhou Z."/>
            <person name="Huo F."/>
            <person name="Miao W."/>
            <person name="Ran C."/>
            <person name="Liu Y."/>
            <person name="Zhang J."/>
            <person name="Feng J."/>
            <person name="Wang M."/>
            <person name="Wang M."/>
            <person name="Wang L."/>
            <person name="Yao B."/>
        </authorList>
    </citation>
    <scope>NUCLEOTIDE SEQUENCE [LARGE SCALE GENOMIC DNA]</scope>
    <source>
        <strain evidence="2">Wuqing</strain>
    </source>
</reference>
<feature type="domain" description="CCD97-like C-terminal" evidence="1">
    <location>
        <begin position="94"/>
        <end position="177"/>
    </location>
</feature>
<evidence type="ECO:0000313" key="2">
    <source>
        <dbReference type="EMBL" id="KII63976.1"/>
    </source>
</evidence>
<dbReference type="PANTHER" id="PTHR31840">
    <property type="entry name" value="COILED-COIL DOMAIN-CONTAINING PROTEIN 97"/>
    <property type="match status" value="1"/>
</dbReference>
<gene>
    <name evidence="2" type="ORF">RF11_03445</name>
</gene>
<accession>A0A0C2MAF2</accession>
<comment type="caution">
    <text evidence="2">The sequence shown here is derived from an EMBL/GenBank/DDBJ whole genome shotgun (WGS) entry which is preliminary data.</text>
</comment>
<feature type="domain" description="CCD97-like C-terminal" evidence="1">
    <location>
        <begin position="184"/>
        <end position="239"/>
    </location>
</feature>
<dbReference type="Proteomes" id="UP000031668">
    <property type="component" value="Unassembled WGS sequence"/>
</dbReference>
<dbReference type="InterPro" id="IPR018613">
    <property type="entry name" value="Ccdc97-like"/>
</dbReference>
<protein>
    <recommendedName>
        <fullName evidence="1">CCD97-like C-terminal domain-containing protein</fullName>
    </recommendedName>
</protein>
<dbReference type="InterPro" id="IPR040233">
    <property type="entry name" value="CCD97-like_C"/>
</dbReference>
<dbReference type="EMBL" id="JWZT01004484">
    <property type="protein sequence ID" value="KII63976.1"/>
    <property type="molecule type" value="Genomic_DNA"/>
</dbReference>
<name>A0A0C2MAF2_THEKT</name>
<dbReference type="Pfam" id="PF09747">
    <property type="entry name" value="CCD97-like_C"/>
    <property type="match status" value="2"/>
</dbReference>
<dbReference type="AlphaFoldDB" id="A0A0C2MAF2"/>
<sequence>MESVVNKIAKFSTSFSLDEDEFEENLKLKSEEVRNLCTNDPKTFVNKFSHLLNERDCNILLESCNDSDTQEILNLCIGRISQSRKNIIDSGVKNRRYFYILTSLDSYFSLENIKQRYPLLFNQYLGKFGMEDRESVASLSNFFMDRLVKHEHKKMLNKEMKQELEILLDQDNFVENMNIDTDEQKNFAFLKKELYSLVFQEFISGNDKTFDYSKIDNVDTRENSTLISSYAEDKYFDSEVSETCGSDEIENDDL</sequence>